<dbReference type="PROSITE" id="PS50021">
    <property type="entry name" value="CH"/>
    <property type="match status" value="1"/>
</dbReference>
<protein>
    <recommendedName>
        <fullName evidence="1">Calponin-homology (CH) domain-containing protein</fullName>
    </recommendedName>
</protein>
<dbReference type="PANTHER" id="PTHR45818">
    <property type="entry name" value="PROTEIN VAV"/>
    <property type="match status" value="1"/>
</dbReference>
<feature type="domain" description="Calponin-homology (CH)" evidence="1">
    <location>
        <begin position="1"/>
        <end position="51"/>
    </location>
</feature>
<feature type="non-terminal residue" evidence="2">
    <location>
        <position position="1"/>
    </location>
</feature>
<gene>
    <name evidence="2" type="ORF">JD844_010264</name>
</gene>
<keyword evidence="3" id="KW-1185">Reference proteome</keyword>
<dbReference type="Proteomes" id="UP000826234">
    <property type="component" value="Unassembled WGS sequence"/>
</dbReference>
<dbReference type="InterPro" id="IPR035899">
    <property type="entry name" value="DBL_dom_sf"/>
</dbReference>
<comment type="caution">
    <text evidence="2">The sequence shown here is derived from an EMBL/GenBank/DDBJ whole genome shotgun (WGS) entry which is preliminary data.</text>
</comment>
<accession>A0ABQ7TGT7</accession>
<dbReference type="SUPFAM" id="SSF48065">
    <property type="entry name" value="DBL homology domain (DH-domain)"/>
    <property type="match status" value="1"/>
</dbReference>
<dbReference type="SUPFAM" id="SSF47576">
    <property type="entry name" value="Calponin-homology domain, CH-domain"/>
    <property type="match status" value="1"/>
</dbReference>
<evidence type="ECO:0000313" key="2">
    <source>
        <dbReference type="EMBL" id="KAH0628766.1"/>
    </source>
</evidence>
<dbReference type="InterPro" id="IPR001715">
    <property type="entry name" value="CH_dom"/>
</dbReference>
<dbReference type="Gene3D" id="1.10.418.10">
    <property type="entry name" value="Calponin-like domain"/>
    <property type="match status" value="1"/>
</dbReference>
<sequence length="201" mass="23072">FLCLKNIRTFLATCYEKFGLRKSDLFEVFDLFDVKDFAKVIDTLSILSWTQVAQNKGFMPFPTEDSIADDDIYNGLSDQIDDTMDEDDDLYDCVENEEAEGDEIYQDLMRSEPSVMPHGGLLSELGSEHGHSASSDNMVLHCIPPQQRMTELDKRKCCLQEIHQTEEKYTSTLESIHQVFMFKGHLLPYLHHIHIMAAQAI</sequence>
<organism evidence="2 3">
    <name type="scientific">Phrynosoma platyrhinos</name>
    <name type="common">Desert horned lizard</name>
    <dbReference type="NCBI Taxonomy" id="52577"/>
    <lineage>
        <taxon>Eukaryota</taxon>
        <taxon>Metazoa</taxon>
        <taxon>Chordata</taxon>
        <taxon>Craniata</taxon>
        <taxon>Vertebrata</taxon>
        <taxon>Euteleostomi</taxon>
        <taxon>Lepidosauria</taxon>
        <taxon>Squamata</taxon>
        <taxon>Bifurcata</taxon>
        <taxon>Unidentata</taxon>
        <taxon>Episquamata</taxon>
        <taxon>Toxicofera</taxon>
        <taxon>Iguania</taxon>
        <taxon>Phrynosomatidae</taxon>
        <taxon>Phrynosomatinae</taxon>
        <taxon>Phrynosoma</taxon>
    </lineage>
</organism>
<dbReference type="EMBL" id="JAIPUX010000439">
    <property type="protein sequence ID" value="KAH0628766.1"/>
    <property type="molecule type" value="Genomic_DNA"/>
</dbReference>
<proteinExistence type="predicted"/>
<dbReference type="PANTHER" id="PTHR45818:SF2">
    <property type="entry name" value="PROTO-ONCOGENE VAV"/>
    <property type="match status" value="1"/>
</dbReference>
<evidence type="ECO:0000313" key="3">
    <source>
        <dbReference type="Proteomes" id="UP000826234"/>
    </source>
</evidence>
<reference evidence="2 3" key="1">
    <citation type="journal article" date="2022" name="Gigascience">
        <title>A chromosome-level genome assembly and annotation of the desert horned lizard, Phrynosoma platyrhinos, provides insight into chromosomal rearrangements among reptiles.</title>
        <authorList>
            <person name="Koochekian N."/>
            <person name="Ascanio A."/>
            <person name="Farleigh K."/>
            <person name="Card D.C."/>
            <person name="Schield D.R."/>
            <person name="Castoe T.A."/>
            <person name="Jezkova T."/>
        </authorList>
    </citation>
    <scope>NUCLEOTIDE SEQUENCE [LARGE SCALE GENOMIC DNA]</scope>
    <source>
        <strain evidence="2">NK-2021</strain>
    </source>
</reference>
<evidence type="ECO:0000259" key="1">
    <source>
        <dbReference type="PROSITE" id="PS50021"/>
    </source>
</evidence>
<name>A0ABQ7TGT7_PHRPL</name>
<dbReference type="InterPro" id="IPR036872">
    <property type="entry name" value="CH_dom_sf"/>
</dbReference>